<keyword evidence="6" id="KW-1185">Reference proteome</keyword>
<dbReference type="InterPro" id="IPR001487">
    <property type="entry name" value="Bromodomain"/>
</dbReference>
<dbReference type="InterPro" id="IPR051831">
    <property type="entry name" value="Bromodomain_contain_prot"/>
</dbReference>
<dbReference type="PROSITE" id="PS50014">
    <property type="entry name" value="BROMODOMAIN_2"/>
    <property type="match status" value="1"/>
</dbReference>
<feature type="compositionally biased region" description="Polar residues" evidence="3">
    <location>
        <begin position="995"/>
        <end position="1010"/>
    </location>
</feature>
<dbReference type="PANTHER" id="PTHR22881">
    <property type="entry name" value="BROMODOMAIN CONTAINING PROTEIN"/>
    <property type="match status" value="1"/>
</dbReference>
<feature type="compositionally biased region" description="Polar residues" evidence="3">
    <location>
        <begin position="309"/>
        <end position="318"/>
    </location>
</feature>
<keyword evidence="1 2" id="KW-0103">Bromodomain</keyword>
<organism evidence="5 6">
    <name type="scientific">Ilex paraguariensis</name>
    <name type="common">yerba mate</name>
    <dbReference type="NCBI Taxonomy" id="185542"/>
    <lineage>
        <taxon>Eukaryota</taxon>
        <taxon>Viridiplantae</taxon>
        <taxon>Streptophyta</taxon>
        <taxon>Embryophyta</taxon>
        <taxon>Tracheophyta</taxon>
        <taxon>Spermatophyta</taxon>
        <taxon>Magnoliopsida</taxon>
        <taxon>eudicotyledons</taxon>
        <taxon>Gunneridae</taxon>
        <taxon>Pentapetalae</taxon>
        <taxon>asterids</taxon>
        <taxon>campanulids</taxon>
        <taxon>Aquifoliales</taxon>
        <taxon>Aquifoliaceae</taxon>
        <taxon>Ilex</taxon>
    </lineage>
</organism>
<evidence type="ECO:0000256" key="1">
    <source>
        <dbReference type="ARBA" id="ARBA00023117"/>
    </source>
</evidence>
<dbReference type="InterPro" id="IPR036427">
    <property type="entry name" value="Bromodomain-like_sf"/>
</dbReference>
<sequence length="1023" mass="112702">MLELGGAKRKSARISALEASKSNKKKKNNSTVKPNIQFEPHQPQEVEAASLEDATPSTVMEVASGSGQKKPLPKPKRGPRRKRLDEVAGTSVTKRTRKLYIKELLVFYALKFLGYETMQWMPSSIVLSRMSLLDVSDGEIPKHDDPSTILFTYDNPANLASASPLPEKHILEFVIDILQRRDTNNSFAQPVDPQKVVGYYHIIKEPMDFGTMQTRLQEGMYKTLEAFESDVLLICKNAMHFNSSATIYFRQARAIHELAKRVFHVLRTDYKTIEHKFSVETRQTGRKPQGRGRSLRTRRGPNVRRSNQRCRGSSNGSRDGNDVDLPARRETHRLFSHSENESIPSGVSSSLEQVSDDGRFDYRGSLMRFVKDLGPTAQKVADQKLARSLTEPSNYQFQTPMWSVQDPRSLIASLSAQWQPPCAGGATGSQVASVLPKLPEYSIKSNNANDQLAVHYAATKGMNVLTNGGLDIYPDASRGTVSMAFASDRVDKHSAASKGKSILTMDNMDTYGGTYGEKMAPSWGRMNTHGAFQGKTVPPTELNGSRGASQGERPLATYSEAIDFKLPEEKVVNTLGVTDAWKPFKGMNQPSNQKNQSGLVFPSAGNVRFNSPAAPADGITDAGGKHNLNLLQGVVRDDTAHNYQNRQNNSCLPRSGAWTLNLNTPPADPEDASSRHMIMGMMVDSSQVGNQVQPTQFASGSMSSLLEFMARKNGSAKSSVHPSRIITPSRSTHTTTLLHDLGSHSLSSIEQADASLNPCCGSSSDQVNQPVEWSRSTPWGPQTIYNFSEIQPQLNDVNPVAEDALVQEGSQSPAPYMQLLHSGIGPLDKDMSVKYESQLTPAPQMQPGHDEMDQAGQDAFGQDELQLALASFKQPEMNEMSILSQDALAQAELQFTVTPYTQLLTNEANSLDGGHYPLARYAHPQSNSVNALGLDRLVQQEPQLGGIPYNSNSFWQEALVKQPVQPRQGLMHDARKAYVRPVQQIWEGGGISAQHMWNGQEGSPSSTQYPDLSLQLRPKHPFL</sequence>
<feature type="region of interest" description="Disordered" evidence="3">
    <location>
        <begin position="530"/>
        <end position="554"/>
    </location>
</feature>
<dbReference type="Proteomes" id="UP001642360">
    <property type="component" value="Unassembled WGS sequence"/>
</dbReference>
<dbReference type="SUPFAM" id="SSF47370">
    <property type="entry name" value="Bromodomain"/>
    <property type="match status" value="1"/>
</dbReference>
<evidence type="ECO:0000313" key="6">
    <source>
        <dbReference type="Proteomes" id="UP001642360"/>
    </source>
</evidence>
<dbReference type="PRINTS" id="PR00503">
    <property type="entry name" value="BROMODOMAIN"/>
</dbReference>
<accession>A0ABC8UMM3</accession>
<reference evidence="5 6" key="1">
    <citation type="submission" date="2024-02" db="EMBL/GenBank/DDBJ databases">
        <authorList>
            <person name="Vignale AGUSTIN F."/>
            <person name="Sosa J E."/>
            <person name="Modenutti C."/>
        </authorList>
    </citation>
    <scope>NUCLEOTIDE SEQUENCE [LARGE SCALE GENOMIC DNA]</scope>
</reference>
<dbReference type="InterPro" id="IPR018359">
    <property type="entry name" value="Bromodomain_CS"/>
</dbReference>
<dbReference type="Pfam" id="PF00439">
    <property type="entry name" value="Bromodomain"/>
    <property type="match status" value="1"/>
</dbReference>
<proteinExistence type="predicted"/>
<evidence type="ECO:0000259" key="4">
    <source>
        <dbReference type="PROSITE" id="PS50014"/>
    </source>
</evidence>
<evidence type="ECO:0000313" key="5">
    <source>
        <dbReference type="EMBL" id="CAK9182328.1"/>
    </source>
</evidence>
<comment type="caution">
    <text evidence="5">The sequence shown here is derived from an EMBL/GenBank/DDBJ whole genome shotgun (WGS) entry which is preliminary data.</text>
</comment>
<name>A0ABC8UMM3_9AQUA</name>
<feature type="region of interest" description="Disordered" evidence="3">
    <location>
        <begin position="279"/>
        <end position="326"/>
    </location>
</feature>
<evidence type="ECO:0000256" key="2">
    <source>
        <dbReference type="PROSITE-ProRule" id="PRU00035"/>
    </source>
</evidence>
<feature type="domain" description="Bromo" evidence="4">
    <location>
        <begin position="179"/>
        <end position="249"/>
    </location>
</feature>
<dbReference type="PROSITE" id="PS00633">
    <property type="entry name" value="BROMODOMAIN_1"/>
    <property type="match status" value="1"/>
</dbReference>
<feature type="region of interest" description="Disordered" evidence="3">
    <location>
        <begin position="1"/>
        <end position="89"/>
    </location>
</feature>
<feature type="region of interest" description="Disordered" evidence="3">
    <location>
        <begin position="995"/>
        <end position="1014"/>
    </location>
</feature>
<dbReference type="PANTHER" id="PTHR22881:SF26">
    <property type="entry name" value="BROMODOMAIN CONTAINING PROTEIN, EXPRESSED"/>
    <property type="match status" value="1"/>
</dbReference>
<protein>
    <recommendedName>
        <fullName evidence="4">Bromo domain-containing protein</fullName>
    </recommendedName>
</protein>
<feature type="compositionally biased region" description="Basic residues" evidence="3">
    <location>
        <begin position="71"/>
        <end position="82"/>
    </location>
</feature>
<dbReference type="AlphaFoldDB" id="A0ABC8UMM3"/>
<dbReference type="CDD" id="cd04369">
    <property type="entry name" value="Bromodomain"/>
    <property type="match status" value="1"/>
</dbReference>
<feature type="region of interest" description="Disordered" evidence="3">
    <location>
        <begin position="587"/>
        <end position="606"/>
    </location>
</feature>
<dbReference type="EMBL" id="CAUOFW020008313">
    <property type="protein sequence ID" value="CAK9182328.1"/>
    <property type="molecule type" value="Genomic_DNA"/>
</dbReference>
<dbReference type="SMART" id="SM00297">
    <property type="entry name" value="BROMO"/>
    <property type="match status" value="1"/>
</dbReference>
<feature type="compositionally biased region" description="Polar residues" evidence="3">
    <location>
        <begin position="588"/>
        <end position="598"/>
    </location>
</feature>
<gene>
    <name evidence="5" type="ORF">ILEXP_LOCUS52470</name>
</gene>
<dbReference type="Gene3D" id="1.20.920.10">
    <property type="entry name" value="Bromodomain-like"/>
    <property type="match status" value="1"/>
</dbReference>
<feature type="compositionally biased region" description="Basic residues" evidence="3">
    <location>
        <begin position="284"/>
        <end position="308"/>
    </location>
</feature>
<evidence type="ECO:0000256" key="3">
    <source>
        <dbReference type="SAM" id="MobiDB-lite"/>
    </source>
</evidence>